<dbReference type="PANTHER" id="PTHR43191">
    <property type="entry name" value="RRNA METHYLTRANSFERASE 3"/>
    <property type="match status" value="1"/>
</dbReference>
<dbReference type="Gene3D" id="3.40.1280.10">
    <property type="match status" value="1"/>
</dbReference>
<evidence type="ECO:0000313" key="6">
    <source>
        <dbReference type="Proteomes" id="UP000004995"/>
    </source>
</evidence>
<dbReference type="Gramene" id="KQL13287">
    <property type="protein sequence ID" value="KQL13287"/>
    <property type="gene ID" value="SETIT_022165mg"/>
</dbReference>
<reference evidence="5" key="2">
    <citation type="submission" date="2018-08" db="UniProtKB">
        <authorList>
            <consortium name="EnsemblPlants"/>
        </authorList>
    </citation>
    <scope>IDENTIFICATION</scope>
    <source>
        <strain evidence="5">Yugu1</strain>
    </source>
</reference>
<dbReference type="InterPro" id="IPR029026">
    <property type="entry name" value="tRNA_m1G_MTases_N"/>
</dbReference>
<feature type="compositionally biased region" description="Polar residues" evidence="3">
    <location>
        <begin position="400"/>
        <end position="409"/>
    </location>
</feature>
<feature type="region of interest" description="Disordered" evidence="3">
    <location>
        <begin position="1"/>
        <end position="77"/>
    </location>
</feature>
<dbReference type="Proteomes" id="UP000004995">
    <property type="component" value="Unassembled WGS sequence"/>
</dbReference>
<feature type="domain" description="tRNA/rRNA methyltransferase SpoU type" evidence="4">
    <location>
        <begin position="205"/>
        <end position="341"/>
    </location>
</feature>
<dbReference type="GO" id="GO:0003723">
    <property type="term" value="F:RNA binding"/>
    <property type="evidence" value="ECO:0007669"/>
    <property type="project" value="InterPro"/>
</dbReference>
<dbReference type="InParanoid" id="K3Z6J6"/>
<dbReference type="CDD" id="cd18096">
    <property type="entry name" value="SpoU-like"/>
    <property type="match status" value="1"/>
</dbReference>
<dbReference type="eggNOG" id="KOG0838">
    <property type="taxonomic scope" value="Eukaryota"/>
</dbReference>
<dbReference type="InterPro" id="IPR001537">
    <property type="entry name" value="SpoU_MeTrfase"/>
</dbReference>
<evidence type="ECO:0000256" key="3">
    <source>
        <dbReference type="SAM" id="MobiDB-lite"/>
    </source>
</evidence>
<evidence type="ECO:0000313" key="5">
    <source>
        <dbReference type="EnsemblPlants" id="KQL13287"/>
    </source>
</evidence>
<dbReference type="InterPro" id="IPR029028">
    <property type="entry name" value="Alpha/beta_knot_MTases"/>
</dbReference>
<accession>K3Z6J6</accession>
<dbReference type="Pfam" id="PF00588">
    <property type="entry name" value="SpoU_methylase"/>
    <property type="match status" value="1"/>
</dbReference>
<dbReference type="FunCoup" id="K3Z6J6">
    <property type="interactions" value="34"/>
</dbReference>
<dbReference type="STRING" id="4555.K3Z6J6"/>
<protein>
    <recommendedName>
        <fullName evidence="4">tRNA/rRNA methyltransferase SpoU type domain-containing protein</fullName>
    </recommendedName>
</protein>
<evidence type="ECO:0000259" key="4">
    <source>
        <dbReference type="Pfam" id="PF00588"/>
    </source>
</evidence>
<dbReference type="GO" id="GO:0008173">
    <property type="term" value="F:RNA methyltransferase activity"/>
    <property type="evidence" value="ECO:0007669"/>
    <property type="project" value="InterPro"/>
</dbReference>
<dbReference type="HOGENOM" id="CLU_659556_0_0_1"/>
<organism evidence="5 6">
    <name type="scientific">Setaria italica</name>
    <name type="common">Foxtail millet</name>
    <name type="synonym">Panicum italicum</name>
    <dbReference type="NCBI Taxonomy" id="4555"/>
    <lineage>
        <taxon>Eukaryota</taxon>
        <taxon>Viridiplantae</taxon>
        <taxon>Streptophyta</taxon>
        <taxon>Embryophyta</taxon>
        <taxon>Tracheophyta</taxon>
        <taxon>Spermatophyta</taxon>
        <taxon>Magnoliopsida</taxon>
        <taxon>Liliopsida</taxon>
        <taxon>Poales</taxon>
        <taxon>Poaceae</taxon>
        <taxon>PACMAD clade</taxon>
        <taxon>Panicoideae</taxon>
        <taxon>Panicodae</taxon>
        <taxon>Paniceae</taxon>
        <taxon>Cenchrinae</taxon>
        <taxon>Setaria</taxon>
    </lineage>
</organism>
<feature type="region of interest" description="Disordered" evidence="3">
    <location>
        <begin position="397"/>
        <end position="417"/>
    </location>
</feature>
<dbReference type="SUPFAM" id="SSF75217">
    <property type="entry name" value="alpha/beta knot"/>
    <property type="match status" value="1"/>
</dbReference>
<dbReference type="AlphaFoldDB" id="K3Z6J6"/>
<name>K3Z6J6_SETIT</name>
<sequence>MGEALTAAPPLPLSAHRIRPPRVKMSSSSSILPGRRTFGSMRIPSRLTEGENLGGSSRRRGGGYIGESPSPIGSDSPILPAVSRVLTESVSVQWHGLYDSAKIYGAKLGVMMDGAKPPLRRHPRQQLRMDLGARVAGGRDVYSARGVFMRIFRKKAPHISEAVHGSYPYGVGDINTAAAATLTPTNRAGAAKTAAMAAAAAVESVVVVHNVAKRHNVGTLARSATAFGVAEVVVVGRRDVSAFGSHGATSHLRFRHFASLALARAYLKDERGCDICGVEITDDAQPVTAHPFRRSTAFLFGNEGTGLSQKECEICDFFVYIPQYGGGTASLNVTVAASIVFHHFAVWAGFPERGREGNKFIVADRPQGHSRGLYCTDSIEALIEERKMRKENACDILEENGSSHPQESNGLDLMFTE</sequence>
<keyword evidence="2" id="KW-0808">Transferase</keyword>
<dbReference type="GO" id="GO:0032259">
    <property type="term" value="P:methylation"/>
    <property type="evidence" value="ECO:0007669"/>
    <property type="project" value="UniProtKB-KW"/>
</dbReference>
<dbReference type="InterPro" id="IPR051259">
    <property type="entry name" value="rRNA_Methyltransferase"/>
</dbReference>
<keyword evidence="1" id="KW-0489">Methyltransferase</keyword>
<dbReference type="EMBL" id="AGNK02001444">
    <property type="status" value="NOT_ANNOTATED_CDS"/>
    <property type="molecule type" value="Genomic_DNA"/>
</dbReference>
<dbReference type="EnsemblPlants" id="KQL13287">
    <property type="protein sequence ID" value="KQL13287"/>
    <property type="gene ID" value="SETIT_022165mg"/>
</dbReference>
<keyword evidence="6" id="KW-1185">Reference proteome</keyword>
<reference evidence="6" key="1">
    <citation type="journal article" date="2012" name="Nat. Biotechnol.">
        <title>Reference genome sequence of the model plant Setaria.</title>
        <authorList>
            <person name="Bennetzen J.L."/>
            <person name="Schmutz J."/>
            <person name="Wang H."/>
            <person name="Percifield R."/>
            <person name="Hawkins J."/>
            <person name="Pontaroli A.C."/>
            <person name="Estep M."/>
            <person name="Feng L."/>
            <person name="Vaughn J.N."/>
            <person name="Grimwood J."/>
            <person name="Jenkins J."/>
            <person name="Barry K."/>
            <person name="Lindquist E."/>
            <person name="Hellsten U."/>
            <person name="Deshpande S."/>
            <person name="Wang X."/>
            <person name="Wu X."/>
            <person name="Mitros T."/>
            <person name="Triplett J."/>
            <person name="Yang X."/>
            <person name="Ye C.Y."/>
            <person name="Mauro-Herrera M."/>
            <person name="Wang L."/>
            <person name="Li P."/>
            <person name="Sharma M."/>
            <person name="Sharma R."/>
            <person name="Ronald P.C."/>
            <person name="Panaud O."/>
            <person name="Kellogg E.A."/>
            <person name="Brutnell T.P."/>
            <person name="Doust A.N."/>
            <person name="Tuskan G.A."/>
            <person name="Rokhsar D."/>
            <person name="Devos K.M."/>
        </authorList>
    </citation>
    <scope>NUCLEOTIDE SEQUENCE [LARGE SCALE GENOMIC DNA]</scope>
    <source>
        <strain evidence="6">cv. Yugu1</strain>
    </source>
</reference>
<evidence type="ECO:0000256" key="1">
    <source>
        <dbReference type="ARBA" id="ARBA00022603"/>
    </source>
</evidence>
<proteinExistence type="predicted"/>
<dbReference type="PANTHER" id="PTHR43191:SF7">
    <property type="entry name" value="OBP33PEP LIKE PROTEIN"/>
    <property type="match status" value="1"/>
</dbReference>
<dbReference type="GO" id="GO:0006396">
    <property type="term" value="P:RNA processing"/>
    <property type="evidence" value="ECO:0007669"/>
    <property type="project" value="InterPro"/>
</dbReference>
<evidence type="ECO:0000256" key="2">
    <source>
        <dbReference type="ARBA" id="ARBA00022679"/>
    </source>
</evidence>